<keyword evidence="5" id="KW-1003">Cell membrane</keyword>
<dbReference type="InterPro" id="IPR001750">
    <property type="entry name" value="ND/Mrp_TM"/>
</dbReference>
<evidence type="ECO:0000256" key="2">
    <source>
        <dbReference type="ARBA" id="ARBA00022692"/>
    </source>
</evidence>
<protein>
    <recommendedName>
        <fullName evidence="5">NADH-quinone oxidoreductase subunit N</fullName>
        <ecNumber evidence="5">7.1.1.-</ecNumber>
    </recommendedName>
    <alternativeName>
        <fullName evidence="5">NADH dehydrogenase I subunit N</fullName>
    </alternativeName>
    <alternativeName>
        <fullName evidence="5">NDH-1 subunit N</fullName>
    </alternativeName>
</protein>
<dbReference type="GO" id="GO:0042773">
    <property type="term" value="P:ATP synthesis coupled electron transport"/>
    <property type="evidence" value="ECO:0007669"/>
    <property type="project" value="InterPro"/>
</dbReference>
<evidence type="ECO:0000256" key="6">
    <source>
        <dbReference type="RuleBase" id="RU000320"/>
    </source>
</evidence>
<feature type="transmembrane region" description="Helical" evidence="5">
    <location>
        <begin position="198"/>
        <end position="223"/>
    </location>
</feature>
<evidence type="ECO:0000256" key="4">
    <source>
        <dbReference type="ARBA" id="ARBA00023136"/>
    </source>
</evidence>
<proteinExistence type="inferred from homology"/>
<dbReference type="GO" id="GO:0012505">
    <property type="term" value="C:endomembrane system"/>
    <property type="evidence" value="ECO:0007669"/>
    <property type="project" value="UniProtKB-SubCell"/>
</dbReference>
<dbReference type="NCBIfam" id="TIGR01770">
    <property type="entry name" value="NDH_I_N"/>
    <property type="match status" value="1"/>
</dbReference>
<evidence type="ECO:0000256" key="5">
    <source>
        <dbReference type="HAMAP-Rule" id="MF_00445"/>
    </source>
</evidence>
<dbReference type="PRINTS" id="PR01434">
    <property type="entry name" value="NADHDHGNASE5"/>
</dbReference>
<feature type="transmembrane region" description="Helical" evidence="5">
    <location>
        <begin position="397"/>
        <end position="419"/>
    </location>
</feature>
<evidence type="ECO:0000256" key="1">
    <source>
        <dbReference type="ARBA" id="ARBA00004127"/>
    </source>
</evidence>
<feature type="transmembrane region" description="Helical" evidence="5">
    <location>
        <begin position="235"/>
        <end position="255"/>
    </location>
</feature>
<feature type="transmembrane region" description="Helical" evidence="5">
    <location>
        <begin position="293"/>
        <end position="315"/>
    </location>
</feature>
<keyword evidence="5" id="KW-1278">Translocase</keyword>
<comment type="catalytic activity">
    <reaction evidence="5">
        <text>a quinone + NADH + 5 H(+)(in) = a quinol + NAD(+) + 4 H(+)(out)</text>
        <dbReference type="Rhea" id="RHEA:57888"/>
        <dbReference type="ChEBI" id="CHEBI:15378"/>
        <dbReference type="ChEBI" id="CHEBI:24646"/>
        <dbReference type="ChEBI" id="CHEBI:57540"/>
        <dbReference type="ChEBI" id="CHEBI:57945"/>
        <dbReference type="ChEBI" id="CHEBI:132124"/>
    </reaction>
</comment>
<keyword evidence="5" id="KW-0874">Quinone</keyword>
<keyword evidence="5" id="KW-0813">Transport</keyword>
<keyword evidence="9" id="KW-1185">Reference proteome</keyword>
<dbReference type="Pfam" id="PF00361">
    <property type="entry name" value="Proton_antipo_M"/>
    <property type="match status" value="1"/>
</dbReference>
<dbReference type="HAMAP" id="MF_00445">
    <property type="entry name" value="NDH1_NuoN_1"/>
    <property type="match status" value="1"/>
</dbReference>
<dbReference type="GO" id="GO:0008137">
    <property type="term" value="F:NADH dehydrogenase (ubiquinone) activity"/>
    <property type="evidence" value="ECO:0007669"/>
    <property type="project" value="InterPro"/>
</dbReference>
<feature type="transmembrane region" description="Helical" evidence="5">
    <location>
        <begin position="96"/>
        <end position="112"/>
    </location>
</feature>
<gene>
    <name evidence="5" type="primary">nuoN</name>
    <name evidence="8" type="ORF">MSL71_34200</name>
</gene>
<dbReference type="RefSeq" id="WP_180142688.1">
    <property type="nucleotide sequence ID" value="NZ_CAADHO010000006.1"/>
</dbReference>
<feature type="transmembrane region" description="Helical" evidence="5">
    <location>
        <begin position="267"/>
        <end position="286"/>
    </location>
</feature>
<feature type="transmembrane region" description="Helical" evidence="5">
    <location>
        <begin position="118"/>
        <end position="136"/>
    </location>
</feature>
<evidence type="ECO:0000313" key="9">
    <source>
        <dbReference type="Proteomes" id="UP000507962"/>
    </source>
</evidence>
<accession>A0A4V6ILN1</accession>
<feature type="transmembrane region" description="Helical" evidence="5">
    <location>
        <begin position="440"/>
        <end position="461"/>
    </location>
</feature>
<reference evidence="8 9" key="1">
    <citation type="submission" date="2019-03" db="EMBL/GenBank/DDBJ databases">
        <authorList>
            <person name="Nijsse B."/>
        </authorList>
    </citation>
    <scope>NUCLEOTIDE SEQUENCE [LARGE SCALE GENOMIC DNA]</scope>
    <source>
        <strain evidence="8">Desulfoluna butyratoxydans MSL71</strain>
    </source>
</reference>
<sequence>MLIFLPECALMAMALVLFFASLASWNVTRVYGASLVMGATVVVCAVASWGQEGDLFFGAYQVDAFSQLFKIVITMGLFVVLVMGEGLKGIEERLRPEYFLFVTVSAAGLVFLSSAVELITIFISLEVSSFALYVIIPFRKAGARHREQMEAGIKYVLFGAIASGISLFGMSYVFGIAHTTYLAELGAVVPGLLGASPMLIVGLVMMLAGFFFKLALFPMHFWAPDVYQGAANETAGFVATIPKAGAVALLIRFISLAAGTELGDFNWILASFAVFSMVLGNLSALVQEDVKRLLAYSSIAHAGYVMVALLCVNLLGFATAVYYIAGYMMMNLACFYVVYHVGQEGENVTMDSLTGLYRRSPMLALVLAVGAFGMAGIPPTVGFFGKLFIFTAAIQKSLYALVIITVINAGISAFYYLKLVRAAYSPAEDPGETLPVGKPASLLGIGLMAAILLVGIFPQFFMEVAEMAVGTLMVR</sequence>
<dbReference type="Proteomes" id="UP000507962">
    <property type="component" value="Unassembled WGS sequence"/>
</dbReference>
<keyword evidence="5" id="KW-0520">NAD</keyword>
<keyword evidence="5" id="KW-0830">Ubiquinone</keyword>
<feature type="transmembrane region" description="Helical" evidence="5">
    <location>
        <begin position="156"/>
        <end position="178"/>
    </location>
</feature>
<comment type="function">
    <text evidence="5">NDH-1 shuttles electrons from NADH, via FMN and iron-sulfur (Fe-S) centers, to quinones in the respiratory chain. The immediate electron acceptor for the enzyme in this species is believed to be ubiquinone. Couples the redox reaction to proton translocation (for every two electrons transferred, four hydrogen ions are translocated across the cytoplasmic membrane), and thus conserves the redox energy in a proton gradient.</text>
</comment>
<dbReference type="InterPro" id="IPR010096">
    <property type="entry name" value="NADH-Q_OxRdtase_suN/2"/>
</dbReference>
<comment type="similarity">
    <text evidence="5">Belongs to the complex I subunit 2 family.</text>
</comment>
<feature type="domain" description="NADH:quinone oxidoreductase/Mrp antiporter transmembrane" evidence="7">
    <location>
        <begin position="115"/>
        <end position="412"/>
    </location>
</feature>
<dbReference type="GO" id="GO:0048038">
    <property type="term" value="F:quinone binding"/>
    <property type="evidence" value="ECO:0007669"/>
    <property type="project" value="UniProtKB-KW"/>
</dbReference>
<comment type="subcellular location">
    <subcellularLocation>
        <location evidence="5">Cell membrane</location>
        <topology evidence="5">Multi-pass membrane protein</topology>
    </subcellularLocation>
    <subcellularLocation>
        <location evidence="1">Endomembrane system</location>
        <topology evidence="1">Multi-pass membrane protein</topology>
    </subcellularLocation>
    <subcellularLocation>
        <location evidence="6">Membrane</location>
        <topology evidence="6">Multi-pass membrane protein</topology>
    </subcellularLocation>
</comment>
<name>A0A4V6ILN1_9BACT</name>
<dbReference type="GO" id="GO:0005886">
    <property type="term" value="C:plasma membrane"/>
    <property type="evidence" value="ECO:0007669"/>
    <property type="project" value="UniProtKB-SubCell"/>
</dbReference>
<dbReference type="EMBL" id="CAADHO010000006">
    <property type="protein sequence ID" value="VFQ45758.1"/>
    <property type="molecule type" value="Genomic_DNA"/>
</dbReference>
<organism evidence="8 9">
    <name type="scientific">Desulfoluna butyratoxydans</name>
    <dbReference type="NCBI Taxonomy" id="231438"/>
    <lineage>
        <taxon>Bacteria</taxon>
        <taxon>Pseudomonadati</taxon>
        <taxon>Thermodesulfobacteriota</taxon>
        <taxon>Desulfobacteria</taxon>
        <taxon>Desulfobacterales</taxon>
        <taxon>Desulfolunaceae</taxon>
        <taxon>Desulfoluna</taxon>
    </lineage>
</organism>
<dbReference type="AlphaFoldDB" id="A0A4V6ILN1"/>
<comment type="subunit">
    <text evidence="5">NDH-1 is composed of 14 different subunits. Subunits NuoA, H, J, K, L, M, N constitute the membrane sector of the complex.</text>
</comment>
<evidence type="ECO:0000259" key="7">
    <source>
        <dbReference type="Pfam" id="PF00361"/>
    </source>
</evidence>
<dbReference type="GO" id="GO:0050136">
    <property type="term" value="F:NADH dehydrogenase (quinone) (non-electrogenic) activity"/>
    <property type="evidence" value="ECO:0007669"/>
    <property type="project" value="UniProtKB-UniRule"/>
</dbReference>
<keyword evidence="4 5" id="KW-0472">Membrane</keyword>
<feature type="transmembrane region" description="Helical" evidence="5">
    <location>
        <begin position="321"/>
        <end position="341"/>
    </location>
</feature>
<dbReference type="EC" id="7.1.1.-" evidence="5"/>
<feature type="transmembrane region" description="Helical" evidence="5">
    <location>
        <begin position="64"/>
        <end position="84"/>
    </location>
</feature>
<dbReference type="PANTHER" id="PTHR22773">
    <property type="entry name" value="NADH DEHYDROGENASE"/>
    <property type="match status" value="1"/>
</dbReference>
<keyword evidence="3 5" id="KW-1133">Transmembrane helix</keyword>
<evidence type="ECO:0000256" key="3">
    <source>
        <dbReference type="ARBA" id="ARBA00022989"/>
    </source>
</evidence>
<keyword evidence="2 5" id="KW-0812">Transmembrane</keyword>
<feature type="transmembrane region" description="Helical" evidence="5">
    <location>
        <begin position="362"/>
        <end position="385"/>
    </location>
</feature>
<evidence type="ECO:0000313" key="8">
    <source>
        <dbReference type="EMBL" id="VFQ45758.1"/>
    </source>
</evidence>